<reference evidence="1" key="1">
    <citation type="submission" date="2022-03" db="EMBL/GenBank/DDBJ databases">
        <title>Interactions between chemoautotrophic and heterotrophic bacteria.</title>
        <authorList>
            <person name="Santoro A."/>
        </authorList>
    </citation>
    <scope>NUCLEOTIDE SEQUENCE</scope>
    <source>
        <strain evidence="1">Nb-106</strain>
    </source>
</reference>
<protein>
    <submittedName>
        <fullName evidence="1">Uncharacterized protein</fullName>
    </submittedName>
</protein>
<gene>
    <name evidence="1" type="ORF">J2S34_003790</name>
</gene>
<keyword evidence="2" id="KW-1185">Reference proteome</keyword>
<proteinExistence type="predicted"/>
<dbReference type="EMBL" id="JALJZS010000006">
    <property type="protein sequence ID" value="MCP2001304.1"/>
    <property type="molecule type" value="Genomic_DNA"/>
</dbReference>
<accession>A0ACC6ANQ4</accession>
<comment type="caution">
    <text evidence="1">The sequence shown here is derived from an EMBL/GenBank/DDBJ whole genome shotgun (WGS) entry which is preliminary data.</text>
</comment>
<dbReference type="Proteomes" id="UP001205486">
    <property type="component" value="Unassembled WGS sequence"/>
</dbReference>
<organism evidence="1 2">
    <name type="scientific">Nitrobacter winogradskyi</name>
    <name type="common">Nitrobacter agilis</name>
    <dbReference type="NCBI Taxonomy" id="913"/>
    <lineage>
        <taxon>Bacteria</taxon>
        <taxon>Pseudomonadati</taxon>
        <taxon>Pseudomonadota</taxon>
        <taxon>Alphaproteobacteria</taxon>
        <taxon>Hyphomicrobiales</taxon>
        <taxon>Nitrobacteraceae</taxon>
        <taxon>Nitrobacter</taxon>
    </lineage>
</organism>
<name>A0ACC6ANQ4_NITWI</name>
<evidence type="ECO:0000313" key="2">
    <source>
        <dbReference type="Proteomes" id="UP001205486"/>
    </source>
</evidence>
<sequence length="91" mass="9710">MAPGSEHLNARTLRCPRVIATPTAAEGRRSEDSEEGRGWARAASSQRSEARAGVILPGCGLPDSLICESVSNPIDKGKLSIVRRVRQKASL</sequence>
<evidence type="ECO:0000313" key="1">
    <source>
        <dbReference type="EMBL" id="MCP2001304.1"/>
    </source>
</evidence>